<dbReference type="Gene3D" id="3.40.50.80">
    <property type="entry name" value="Nucleotide-binding domain of ferredoxin-NADP reductase (FNR) module"/>
    <property type="match status" value="1"/>
</dbReference>
<protein>
    <recommendedName>
        <fullName evidence="10">Sulfite reductase [NADPH] flavoprotein alpha-component</fullName>
        <shortName evidence="10">SiR-FP</shortName>
        <ecNumber evidence="10">1.8.1.2</ecNumber>
    </recommendedName>
</protein>
<dbReference type="NCBIfam" id="TIGR01931">
    <property type="entry name" value="cysJ"/>
    <property type="match status" value="1"/>
</dbReference>
<reference evidence="13 14" key="1">
    <citation type="submission" date="2020-10" db="EMBL/GenBank/DDBJ databases">
        <title>Phylogeny of dyella-like bacteria.</title>
        <authorList>
            <person name="Fu J."/>
        </authorList>
    </citation>
    <scope>NUCLEOTIDE SEQUENCE [LARGE SCALE GENOMIC DNA]</scope>
    <source>
        <strain evidence="13 14">THG-B117</strain>
    </source>
</reference>
<dbReference type="InterPro" id="IPR001433">
    <property type="entry name" value="OxRdtase_FAD/NAD-bd"/>
</dbReference>
<dbReference type="PROSITE" id="PS50902">
    <property type="entry name" value="FLAVODOXIN_LIKE"/>
    <property type="match status" value="1"/>
</dbReference>
<dbReference type="SUPFAM" id="SSF52343">
    <property type="entry name" value="Ferredoxin reductase-like, C-terminal NADP-linked domain"/>
    <property type="match status" value="1"/>
</dbReference>
<evidence type="ECO:0000256" key="9">
    <source>
        <dbReference type="ARBA" id="ARBA00023192"/>
    </source>
</evidence>
<evidence type="ECO:0000256" key="6">
    <source>
        <dbReference type="ARBA" id="ARBA00022857"/>
    </source>
</evidence>
<dbReference type="EC" id="1.8.1.2" evidence="10"/>
<dbReference type="InterPro" id="IPR001094">
    <property type="entry name" value="Flavdoxin-like"/>
</dbReference>
<dbReference type="Gene3D" id="2.40.30.10">
    <property type="entry name" value="Translation factors"/>
    <property type="match status" value="1"/>
</dbReference>
<dbReference type="PRINTS" id="PR00369">
    <property type="entry name" value="FLAVODOXIN"/>
</dbReference>
<proteinExistence type="predicted"/>
<dbReference type="InterPro" id="IPR039261">
    <property type="entry name" value="FNR_nucleotide-bd"/>
</dbReference>
<evidence type="ECO:0000256" key="4">
    <source>
        <dbReference type="ARBA" id="ARBA00022643"/>
    </source>
</evidence>
<dbReference type="PANTHER" id="PTHR19384:SF128">
    <property type="entry name" value="NADPH OXIDOREDUCTASE A"/>
    <property type="match status" value="1"/>
</dbReference>
<sequence>MNAVVATQTGLASLEGDKLSSLERLADGLGPAELYWIAAWSAARADQLQRGTVPAAPAKAIGDRLTILYGSQTGQAKRIATQLSARAEAAGLAVRLVRADSYPQRDLAKETHLVVVISTQGDAEPPDDARGLVEFILGKRAPRLPGLRYAVLGLGDSSYPEFCAIGRQLDARFAELGGSRLAPLGEADVDVDAVATPWTERAFEQARQALGTTQPAPRVTTLQPVPSRVTHQRDRPFAAAVLDNQSIVARDAGRDVRHLELSLEGSGLRYEPGDAVGVWPQNPAALVDQWLGLLKLDGEQVVYHDGKEWPLRRWLTHERELTRLSRPLIAAVADASGDQELAGVLRPDQSSRLTALLADLQPIDLWRRHPAAWSADELVAALRPQTPRLYSIASSQKAVGDEVHLTVAVIDYLAHGQRHWGAASSFLGASTDEHRLPVFIEENERFRLPKDDSRDVIMIGPGTGVAPFRAFVQERRETAARGRHWLFFGNRHFSSDFLYQIEWQAALRDGSLDRLELAFSRDGEAKVYVQQRIREQARDLYAWLQEGAHLYVCGDANHMAKDVHAALIEVAVSQGGQSHEQAREWLSGLLQQGRYARDVY</sequence>
<feature type="domain" description="Flavodoxin-like" evidence="11">
    <location>
        <begin position="65"/>
        <end position="203"/>
    </location>
</feature>
<organism evidence="13 14">
    <name type="scientific">Dyella kyungheensis</name>
    <dbReference type="NCBI Taxonomy" id="1242174"/>
    <lineage>
        <taxon>Bacteria</taxon>
        <taxon>Pseudomonadati</taxon>
        <taxon>Pseudomonadota</taxon>
        <taxon>Gammaproteobacteria</taxon>
        <taxon>Lysobacterales</taxon>
        <taxon>Rhodanobacteraceae</taxon>
        <taxon>Dyella</taxon>
    </lineage>
</organism>
<evidence type="ECO:0000256" key="10">
    <source>
        <dbReference type="PIRNR" id="PIRNR000207"/>
    </source>
</evidence>
<dbReference type="Pfam" id="PF00667">
    <property type="entry name" value="FAD_binding_1"/>
    <property type="match status" value="2"/>
</dbReference>
<comment type="subunit">
    <text evidence="10">Alpha(8)-beta(8). The alpha component is a flavoprotein, the beta component is a hemoprotein.</text>
</comment>
<evidence type="ECO:0000259" key="11">
    <source>
        <dbReference type="PROSITE" id="PS50902"/>
    </source>
</evidence>
<dbReference type="Pfam" id="PF00175">
    <property type="entry name" value="NAD_binding_1"/>
    <property type="match status" value="1"/>
</dbReference>
<evidence type="ECO:0000256" key="1">
    <source>
        <dbReference type="ARBA" id="ARBA00022448"/>
    </source>
</evidence>
<evidence type="ECO:0000256" key="8">
    <source>
        <dbReference type="ARBA" id="ARBA00023002"/>
    </source>
</evidence>
<comment type="catalytic activity">
    <reaction evidence="10">
        <text>hydrogen sulfide + 3 NADP(+) + 3 H2O = sulfite + 3 NADPH + 4 H(+)</text>
        <dbReference type="Rhea" id="RHEA:13801"/>
        <dbReference type="ChEBI" id="CHEBI:15377"/>
        <dbReference type="ChEBI" id="CHEBI:15378"/>
        <dbReference type="ChEBI" id="CHEBI:17359"/>
        <dbReference type="ChEBI" id="CHEBI:29919"/>
        <dbReference type="ChEBI" id="CHEBI:57783"/>
        <dbReference type="ChEBI" id="CHEBI:58349"/>
        <dbReference type="EC" id="1.8.1.2"/>
    </reaction>
</comment>
<gene>
    <name evidence="13" type="ORF">ISP20_03105</name>
</gene>
<dbReference type="InterPro" id="IPR017938">
    <property type="entry name" value="Riboflavin_synthase-like_b-brl"/>
</dbReference>
<keyword evidence="9 10" id="KW-0198">Cysteine biosynthesis</keyword>
<dbReference type="PIRSF" id="PIRSF000207">
    <property type="entry name" value="SiR-FP_CysJ"/>
    <property type="match status" value="1"/>
</dbReference>
<dbReference type="SUPFAM" id="SSF63380">
    <property type="entry name" value="Riboflavin synthase domain-like"/>
    <property type="match status" value="1"/>
</dbReference>
<dbReference type="PROSITE" id="PS51384">
    <property type="entry name" value="FAD_FR"/>
    <property type="match status" value="1"/>
</dbReference>
<evidence type="ECO:0000313" key="14">
    <source>
        <dbReference type="Proteomes" id="UP001430065"/>
    </source>
</evidence>
<keyword evidence="2 10" id="KW-0028">Amino-acid biosynthesis</keyword>
<comment type="cofactor">
    <cofactor evidence="10">
        <name>FMN</name>
        <dbReference type="ChEBI" id="CHEBI:58210"/>
    </cofactor>
    <text evidence="10">Binds 1 FMN per subunit.</text>
</comment>
<dbReference type="InterPro" id="IPR017927">
    <property type="entry name" value="FAD-bd_FR_type"/>
</dbReference>
<dbReference type="InterPro" id="IPR001709">
    <property type="entry name" value="Flavoprot_Pyr_Nucl_cyt_Rdtase"/>
</dbReference>
<comment type="caution">
    <text evidence="13">The sequence shown here is derived from an EMBL/GenBank/DDBJ whole genome shotgun (WGS) entry which is preliminary data.</text>
</comment>
<evidence type="ECO:0000256" key="7">
    <source>
        <dbReference type="ARBA" id="ARBA00022982"/>
    </source>
</evidence>
<dbReference type="PRINTS" id="PR00371">
    <property type="entry name" value="FPNCR"/>
</dbReference>
<dbReference type="SUPFAM" id="SSF52218">
    <property type="entry name" value="Flavoproteins"/>
    <property type="match status" value="1"/>
</dbReference>
<evidence type="ECO:0000313" key="13">
    <source>
        <dbReference type="EMBL" id="MBM7120137.1"/>
    </source>
</evidence>
<evidence type="ECO:0000256" key="3">
    <source>
        <dbReference type="ARBA" id="ARBA00022630"/>
    </source>
</evidence>
<dbReference type="InterPro" id="IPR008254">
    <property type="entry name" value="Flavodoxin/NO_synth"/>
</dbReference>
<comment type="cofactor">
    <cofactor evidence="10">
        <name>FAD</name>
        <dbReference type="ChEBI" id="CHEBI:57692"/>
    </cofactor>
    <text evidence="10">Binds 1 FAD per subunit.</text>
</comment>
<accession>A0ABS2JM77</accession>
<dbReference type="InterPro" id="IPR003097">
    <property type="entry name" value="CysJ-like_FAD-binding"/>
</dbReference>
<dbReference type="InterPro" id="IPR023173">
    <property type="entry name" value="NADPH_Cyt_P450_Rdtase_alpha"/>
</dbReference>
<dbReference type="PANTHER" id="PTHR19384">
    <property type="entry name" value="NITRIC OXIDE SYNTHASE-RELATED"/>
    <property type="match status" value="1"/>
</dbReference>
<comment type="pathway">
    <text evidence="10">Sulfur metabolism; hydrogen sulfide biosynthesis; hydrogen sulfide from sulfite (NADPH route): step 1/1.</text>
</comment>
<keyword evidence="8 10" id="KW-0560">Oxidoreductase</keyword>
<keyword evidence="4 10" id="KW-0288">FMN</keyword>
<evidence type="ECO:0000256" key="2">
    <source>
        <dbReference type="ARBA" id="ARBA00022605"/>
    </source>
</evidence>
<dbReference type="EMBL" id="JADIKC010000001">
    <property type="protein sequence ID" value="MBM7120137.1"/>
    <property type="molecule type" value="Genomic_DNA"/>
</dbReference>
<name>A0ABS2JM77_9GAMM</name>
<keyword evidence="3 10" id="KW-0285">Flavoprotein</keyword>
<dbReference type="CDD" id="cd06199">
    <property type="entry name" value="SiR"/>
    <property type="match status" value="1"/>
</dbReference>
<keyword evidence="6 10" id="KW-0521">NADP</keyword>
<evidence type="ECO:0000256" key="5">
    <source>
        <dbReference type="ARBA" id="ARBA00022827"/>
    </source>
</evidence>
<dbReference type="GO" id="GO:0004783">
    <property type="term" value="F:sulfite reductase (NADPH) activity"/>
    <property type="evidence" value="ECO:0007669"/>
    <property type="project" value="UniProtKB-EC"/>
</dbReference>
<dbReference type="Gene3D" id="1.20.990.10">
    <property type="entry name" value="NADPH-cytochrome p450 Reductase, Chain A, domain 3"/>
    <property type="match status" value="1"/>
</dbReference>
<keyword evidence="5 10" id="KW-0274">FAD</keyword>
<evidence type="ECO:0000259" key="12">
    <source>
        <dbReference type="PROSITE" id="PS51384"/>
    </source>
</evidence>
<dbReference type="Gene3D" id="3.40.50.360">
    <property type="match status" value="1"/>
</dbReference>
<dbReference type="Proteomes" id="UP001430065">
    <property type="component" value="Unassembled WGS sequence"/>
</dbReference>
<keyword evidence="1 10" id="KW-0813">Transport</keyword>
<dbReference type="InterPro" id="IPR029039">
    <property type="entry name" value="Flavoprotein-like_sf"/>
</dbReference>
<keyword evidence="14" id="KW-1185">Reference proteome</keyword>
<dbReference type="Pfam" id="PF00258">
    <property type="entry name" value="Flavodoxin_1"/>
    <property type="match status" value="1"/>
</dbReference>
<dbReference type="RefSeq" id="WP_425490758.1">
    <property type="nucleotide sequence ID" value="NZ_JADIKC010000001.1"/>
</dbReference>
<keyword evidence="7 10" id="KW-0249">Electron transport</keyword>
<comment type="function">
    <text evidence="10">Component of the sulfite reductase complex that catalyzes the 6-electron reduction of sulfite to sulfide. This is one of several activities required for the biosynthesis of L-cysteine from sulfate. The flavoprotein component catalyzes the electron flow from NADPH -&gt; FAD -&gt; FMN to the hemoprotein component.</text>
</comment>
<dbReference type="InterPro" id="IPR010199">
    <property type="entry name" value="CysJ"/>
</dbReference>
<feature type="domain" description="FAD-binding FR-type" evidence="12">
    <location>
        <begin position="234"/>
        <end position="449"/>
    </location>
</feature>